<proteinExistence type="predicted"/>
<dbReference type="EMBL" id="LBVR01000056">
    <property type="protein sequence ID" value="KKQ89515.1"/>
    <property type="molecule type" value="Genomic_DNA"/>
</dbReference>
<gene>
    <name evidence="1" type="ORF">UT14_C0056G0009</name>
</gene>
<evidence type="ECO:0000313" key="1">
    <source>
        <dbReference type="EMBL" id="KKQ89515.1"/>
    </source>
</evidence>
<dbReference type="AlphaFoldDB" id="A0A0G0LNF5"/>
<comment type="caution">
    <text evidence="1">The sequence shown here is derived from an EMBL/GenBank/DDBJ whole genome shotgun (WGS) entry which is preliminary data.</text>
</comment>
<reference evidence="1 2" key="1">
    <citation type="journal article" date="2015" name="Nature">
        <title>rRNA introns, odd ribosomes, and small enigmatic genomes across a large radiation of phyla.</title>
        <authorList>
            <person name="Brown C.T."/>
            <person name="Hug L.A."/>
            <person name="Thomas B.C."/>
            <person name="Sharon I."/>
            <person name="Castelle C.J."/>
            <person name="Singh A."/>
            <person name="Wilkins M.J."/>
            <person name="Williams K.H."/>
            <person name="Banfield J.F."/>
        </authorList>
    </citation>
    <scope>NUCLEOTIDE SEQUENCE [LARGE SCALE GENOMIC DNA]</scope>
</reference>
<sequence length="40" mass="4565">MGVAPPWCCKNRLYLTVKVRYLSCVPPALDVYRISIIIVL</sequence>
<organism evidence="1 2">
    <name type="scientific">Candidatus Shapirobacteria bacterium GW2011_GWE1_38_92</name>
    <dbReference type="NCBI Taxonomy" id="1618489"/>
    <lineage>
        <taxon>Bacteria</taxon>
        <taxon>Candidatus Shapironibacteriota</taxon>
    </lineage>
</organism>
<name>A0A0G0LNF5_9BACT</name>
<accession>A0A0G0LNF5</accession>
<evidence type="ECO:0000313" key="2">
    <source>
        <dbReference type="Proteomes" id="UP000033841"/>
    </source>
</evidence>
<protein>
    <submittedName>
        <fullName evidence="1">Uncharacterized protein</fullName>
    </submittedName>
</protein>
<dbReference type="Proteomes" id="UP000033841">
    <property type="component" value="Unassembled WGS sequence"/>
</dbReference>